<evidence type="ECO:0000313" key="4">
    <source>
        <dbReference type="EMBL" id="KOF75545.1"/>
    </source>
</evidence>
<dbReference type="InterPro" id="IPR058914">
    <property type="entry name" value="LIPB1/2_CC"/>
</dbReference>
<feature type="compositionally biased region" description="Basic and acidic residues" evidence="2">
    <location>
        <begin position="73"/>
        <end position="82"/>
    </location>
</feature>
<feature type="region of interest" description="Disordered" evidence="2">
    <location>
        <begin position="55"/>
        <end position="89"/>
    </location>
</feature>
<keyword evidence="1" id="KW-0175">Coiled coil</keyword>
<evidence type="ECO:0000256" key="1">
    <source>
        <dbReference type="SAM" id="Coils"/>
    </source>
</evidence>
<protein>
    <recommendedName>
        <fullName evidence="3">Liprin-beta-1/2 coiled-coil domain-containing protein</fullName>
    </recommendedName>
</protein>
<dbReference type="OrthoDB" id="6516566at2759"/>
<accession>A0A0L8GG80</accession>
<organism evidence="4">
    <name type="scientific">Octopus bimaculoides</name>
    <name type="common">California two-spotted octopus</name>
    <dbReference type="NCBI Taxonomy" id="37653"/>
    <lineage>
        <taxon>Eukaryota</taxon>
        <taxon>Metazoa</taxon>
        <taxon>Spiralia</taxon>
        <taxon>Lophotrochozoa</taxon>
        <taxon>Mollusca</taxon>
        <taxon>Cephalopoda</taxon>
        <taxon>Coleoidea</taxon>
        <taxon>Octopodiformes</taxon>
        <taxon>Octopoda</taxon>
        <taxon>Incirrata</taxon>
        <taxon>Octopodidae</taxon>
        <taxon>Octopus</taxon>
    </lineage>
</organism>
<evidence type="ECO:0000259" key="3">
    <source>
        <dbReference type="Pfam" id="PF26022"/>
    </source>
</evidence>
<name>A0A0L8GG80_OCTBM</name>
<dbReference type="AlphaFoldDB" id="A0A0L8GG80"/>
<dbReference type="EMBL" id="KQ422077">
    <property type="protein sequence ID" value="KOF75545.1"/>
    <property type="molecule type" value="Genomic_DNA"/>
</dbReference>
<feature type="coiled-coil region" evidence="1">
    <location>
        <begin position="4"/>
        <end position="52"/>
    </location>
</feature>
<proteinExistence type="predicted"/>
<evidence type="ECO:0000256" key="2">
    <source>
        <dbReference type="SAM" id="MobiDB-lite"/>
    </source>
</evidence>
<reference evidence="4" key="1">
    <citation type="submission" date="2015-07" db="EMBL/GenBank/DDBJ databases">
        <title>MeaNS - Measles Nucleotide Surveillance Program.</title>
        <authorList>
            <person name="Tran T."/>
            <person name="Druce J."/>
        </authorList>
    </citation>
    <scope>NUCLEOTIDE SEQUENCE</scope>
    <source>
        <strain evidence="4">UCB-OBI-ISO-001</strain>
        <tissue evidence="4">Gonad</tissue>
    </source>
</reference>
<dbReference type="Pfam" id="PF26022">
    <property type="entry name" value="CC_Liprin_beta"/>
    <property type="match status" value="1"/>
</dbReference>
<dbReference type="STRING" id="37653.A0A0L8GG80"/>
<sequence length="89" mass="10443">MAEVTSLKIKLTTAERERHELEEQLKSAHKRITELEKKLLLRDAELHELKQRLTKNGTILSTDSAGDVSNNRPLERERTLDRLKKKRKK</sequence>
<feature type="domain" description="Liprin-beta-1/2 coiled-coil" evidence="3">
    <location>
        <begin position="1"/>
        <end position="39"/>
    </location>
</feature>
<feature type="compositionally biased region" description="Polar residues" evidence="2">
    <location>
        <begin position="55"/>
        <end position="72"/>
    </location>
</feature>
<gene>
    <name evidence="4" type="ORF">OCBIM_22034577mg</name>
</gene>